<evidence type="ECO:0000313" key="3">
    <source>
        <dbReference type="EMBL" id="CAB5054661.1"/>
    </source>
</evidence>
<name>A0A6J6TQU5_9ZZZZ</name>
<organism evidence="2">
    <name type="scientific">freshwater metagenome</name>
    <dbReference type="NCBI Taxonomy" id="449393"/>
    <lineage>
        <taxon>unclassified sequences</taxon>
        <taxon>metagenomes</taxon>
        <taxon>ecological metagenomes</taxon>
    </lineage>
</organism>
<accession>A0A6J6TQU5</accession>
<dbReference type="EMBL" id="CAFBQP010000009">
    <property type="protein sequence ID" value="CAB5054661.1"/>
    <property type="molecule type" value="Genomic_DNA"/>
</dbReference>
<reference evidence="2" key="1">
    <citation type="submission" date="2020-05" db="EMBL/GenBank/DDBJ databases">
        <authorList>
            <person name="Chiriac C."/>
            <person name="Salcher M."/>
            <person name="Ghai R."/>
            <person name="Kavagutti S V."/>
        </authorList>
    </citation>
    <scope>NUCLEOTIDE SEQUENCE</scope>
</reference>
<evidence type="ECO:0000313" key="1">
    <source>
        <dbReference type="EMBL" id="CAB4731557.1"/>
    </source>
</evidence>
<sequence length="230" mass="24807">MLLAELEVWHSRPIAPTRRVSLGHLVLPADPAPGVGGLLLGAVVAAHAPDIDDDLAPDVHRLLAEVERGERVAQPRLRHRYQADRHGLARSLHSLISDGDQLSFEFRGQGSPLQQVLGAIYALERLDATARRVVAPSLRRAYRWRGPLGEAFISSFLGGASGSFTAVTNPTAWALDLLGFPPGTVKPPKKEVTSRFRLRVRDAHPDAGGDSAVAAKLISDLGEARRILSP</sequence>
<dbReference type="EMBL" id="CAEZYY010000009">
    <property type="protein sequence ID" value="CAB4749506.1"/>
    <property type="molecule type" value="Genomic_DNA"/>
</dbReference>
<dbReference type="AlphaFoldDB" id="A0A6J6TQU5"/>
<gene>
    <name evidence="1" type="ORF">UFOPK2602_02363</name>
    <name evidence="2" type="ORF">UFOPK2806_00925</name>
    <name evidence="3" type="ORF">UFOPK4306_00334</name>
</gene>
<evidence type="ECO:0000313" key="2">
    <source>
        <dbReference type="EMBL" id="CAB4749506.1"/>
    </source>
</evidence>
<proteinExistence type="predicted"/>
<protein>
    <submittedName>
        <fullName evidence="2">Unannotated protein</fullName>
    </submittedName>
</protein>
<dbReference type="EMBL" id="CAEZXX010000246">
    <property type="protein sequence ID" value="CAB4731557.1"/>
    <property type="molecule type" value="Genomic_DNA"/>
</dbReference>